<organism evidence="5 6">
    <name type="scientific">Staphylococcus simulans UMC-CNS-990</name>
    <dbReference type="NCBI Taxonomy" id="1405498"/>
    <lineage>
        <taxon>Bacteria</taxon>
        <taxon>Bacillati</taxon>
        <taxon>Bacillota</taxon>
        <taxon>Bacilli</taxon>
        <taxon>Bacillales</taxon>
        <taxon>Staphylococcaceae</taxon>
        <taxon>Staphylococcus</taxon>
    </lineage>
</organism>
<feature type="region of interest" description="Disordered" evidence="2">
    <location>
        <begin position="59"/>
        <end position="94"/>
    </location>
</feature>
<dbReference type="InterPro" id="IPR029051">
    <property type="entry name" value="DUF4352"/>
</dbReference>
<evidence type="ECO:0000313" key="6">
    <source>
        <dbReference type="Proteomes" id="UP000017131"/>
    </source>
</evidence>
<dbReference type="Pfam" id="PF11611">
    <property type="entry name" value="DUF4352"/>
    <property type="match status" value="1"/>
</dbReference>
<protein>
    <recommendedName>
        <fullName evidence="4">DUF4352 domain-containing protein</fullName>
    </recommendedName>
</protein>
<feature type="compositionally biased region" description="Low complexity" evidence="2">
    <location>
        <begin position="59"/>
        <end position="68"/>
    </location>
</feature>
<keyword evidence="6" id="KW-1185">Reference proteome</keyword>
<keyword evidence="3" id="KW-1133">Transmembrane helix</keyword>
<dbReference type="InterPro" id="IPR029050">
    <property type="entry name" value="Immunoprotect_excell_Ig-like"/>
</dbReference>
<accession>A0ABN0PD84</accession>
<evidence type="ECO:0000259" key="4">
    <source>
        <dbReference type="Pfam" id="PF11611"/>
    </source>
</evidence>
<keyword evidence="3" id="KW-0472">Membrane</keyword>
<feature type="transmembrane region" description="Helical" evidence="3">
    <location>
        <begin position="12"/>
        <end position="32"/>
    </location>
</feature>
<keyword evidence="3" id="KW-0812">Transmembrane</keyword>
<dbReference type="RefSeq" id="WP_023015361.1">
    <property type="nucleotide sequence ID" value="NZ_AXDY01000004.1"/>
</dbReference>
<feature type="compositionally biased region" description="Basic and acidic residues" evidence="2">
    <location>
        <begin position="69"/>
        <end position="91"/>
    </location>
</feature>
<evidence type="ECO:0000256" key="3">
    <source>
        <dbReference type="SAM" id="Phobius"/>
    </source>
</evidence>
<evidence type="ECO:0000256" key="1">
    <source>
        <dbReference type="ARBA" id="ARBA00022729"/>
    </source>
</evidence>
<reference evidence="5 6" key="1">
    <citation type="journal article" date="2013" name="Genome Announc.">
        <title>Draft Genome Sequence of Staphylococcus simulans UMC-CNS-990, Isolated from a Case of Chronic Bovine Mastitis.</title>
        <authorList>
            <person name="Calcutt M.J."/>
            <person name="Foecking M.F."/>
            <person name="Hsieh H.Y."/>
            <person name="Perry J."/>
            <person name="Stewart G.C."/>
            <person name="Middleton J.R."/>
        </authorList>
    </citation>
    <scope>NUCLEOTIDE SEQUENCE [LARGE SCALE GENOMIC DNA]</scope>
    <source>
        <strain evidence="5 6">UMC-CNS-990</strain>
    </source>
</reference>
<proteinExistence type="predicted"/>
<dbReference type="EMBL" id="AXDY01000004">
    <property type="protein sequence ID" value="ERS93614.1"/>
    <property type="molecule type" value="Genomic_DNA"/>
</dbReference>
<sequence length="229" mass="25783">MKEKEKWYQSTWFTILMLLFVFPVGLFLMWKFKKNWKLWVKILITVLVAISVVNMMTNKTPTNNNTSKTKTEQKSDKQEAKKDDKKPETKSSNKMNEVVKVGKMEFNVTNKAIVDQVGDVMTNNAKGKFIVLDITVKNNGDKAVDITDSFFKLLSDKKTFEADGSATITANQAVSPDDLGFIGDKINPESTKNAKLVFDVAPSIAEKDNLVLQVQSGFWGTETAKIELK</sequence>
<name>A0ABN0PD84_STASI</name>
<gene>
    <name evidence="5" type="ORF">SSIM_05295</name>
</gene>
<feature type="transmembrane region" description="Helical" evidence="3">
    <location>
        <begin position="38"/>
        <end position="57"/>
    </location>
</feature>
<comment type="caution">
    <text evidence="5">The sequence shown here is derived from an EMBL/GenBank/DDBJ whole genome shotgun (WGS) entry which is preliminary data.</text>
</comment>
<dbReference type="Proteomes" id="UP000017131">
    <property type="component" value="Unassembled WGS sequence"/>
</dbReference>
<evidence type="ECO:0000313" key="5">
    <source>
        <dbReference type="EMBL" id="ERS93614.1"/>
    </source>
</evidence>
<evidence type="ECO:0000256" key="2">
    <source>
        <dbReference type="SAM" id="MobiDB-lite"/>
    </source>
</evidence>
<keyword evidence="1" id="KW-0732">Signal</keyword>
<dbReference type="Gene3D" id="2.60.40.1240">
    <property type="match status" value="1"/>
</dbReference>
<feature type="domain" description="DUF4352" evidence="4">
    <location>
        <begin position="94"/>
        <end position="222"/>
    </location>
</feature>